<sequence>MTENKRPVNSHRAYHAHVYFDAQTLEFASRLVHEAGERFPVKIGRVHEKLVGPHPKWSCQIKFTSHDFDQLVPWLDENRNGLSVLVHALTGDEIEDHTLYAWWLGDSLKLDLSVFDSSSIED</sequence>
<protein>
    <submittedName>
        <fullName evidence="2">DOPA 4,5-dioxygenase family protein</fullName>
    </submittedName>
</protein>
<accession>A0A975YLT5</accession>
<dbReference type="KEGG" id="vos:KNV97_00080"/>
<dbReference type="PANTHER" id="PTHR36423">
    <property type="entry name" value="AFR070WP"/>
    <property type="match status" value="1"/>
</dbReference>
<dbReference type="SUPFAM" id="SSF143410">
    <property type="entry name" value="DOPA-like"/>
    <property type="match status" value="1"/>
</dbReference>
<proteinExistence type="predicted"/>
<organism evidence="2 3">
    <name type="scientific">Vibrio ostreae</name>
    <dbReference type="NCBI Taxonomy" id="2841925"/>
    <lineage>
        <taxon>Bacteria</taxon>
        <taxon>Pseudomonadati</taxon>
        <taxon>Pseudomonadota</taxon>
        <taxon>Gammaproteobacteria</taxon>
        <taxon>Vibrionales</taxon>
        <taxon>Vibrionaceae</taxon>
        <taxon>Vibrio</taxon>
    </lineage>
</organism>
<dbReference type="Pfam" id="PF08883">
    <property type="entry name" value="DOPA_dioxygen"/>
    <property type="match status" value="1"/>
</dbReference>
<dbReference type="EMBL" id="CP076642">
    <property type="protein sequence ID" value="QXO15978.1"/>
    <property type="molecule type" value="Genomic_DNA"/>
</dbReference>
<dbReference type="EMBL" id="CP076642">
    <property type="protein sequence ID" value="QXO15928.1"/>
    <property type="molecule type" value="Genomic_DNA"/>
</dbReference>
<dbReference type="AlphaFoldDB" id="A0A975YLT5"/>
<dbReference type="PIRSF" id="PIRSF028139">
    <property type="entry name" value="DOPA-diox_rel_Mll2280"/>
    <property type="match status" value="1"/>
</dbReference>
<evidence type="ECO:0000313" key="2">
    <source>
        <dbReference type="EMBL" id="QXO15978.1"/>
    </source>
</evidence>
<gene>
    <name evidence="2" type="ORF">KNV97_00080</name>
    <name evidence="1" type="ORF">KNV97_05885</name>
</gene>
<reference evidence="2" key="1">
    <citation type="submission" date="2021-06" db="EMBL/GenBank/DDBJ databases">
        <title>Vibrio nov. sp., novel gut bacterium isolated from Yellow Sea oyster.</title>
        <authorList>
            <person name="Muhammad N."/>
            <person name="Nguyen T.H."/>
            <person name="Lee Y.-J."/>
            <person name="Ko J."/>
            <person name="Kim S.-G."/>
        </authorList>
    </citation>
    <scope>NUCLEOTIDE SEQUENCE</scope>
    <source>
        <strain evidence="2">OG9-811</strain>
    </source>
</reference>
<keyword evidence="3" id="KW-1185">Reference proteome</keyword>
<dbReference type="KEGG" id="vos:KNV97_05885"/>
<dbReference type="RefSeq" id="WP_136487386.1">
    <property type="nucleotide sequence ID" value="NZ_CP076642.1"/>
</dbReference>
<dbReference type="InterPro" id="IPR014980">
    <property type="entry name" value="DOPA_dioxygen"/>
</dbReference>
<dbReference type="InterPro" id="IPR023389">
    <property type="entry name" value="DOPA-like_sf"/>
</dbReference>
<dbReference type="PANTHER" id="PTHR36423:SF2">
    <property type="entry name" value="AFR070WP"/>
    <property type="match status" value="1"/>
</dbReference>
<evidence type="ECO:0000313" key="3">
    <source>
        <dbReference type="Proteomes" id="UP000694232"/>
    </source>
</evidence>
<evidence type="ECO:0000313" key="1">
    <source>
        <dbReference type="EMBL" id="QXO15928.1"/>
    </source>
</evidence>
<dbReference type="Gene3D" id="3.30.70.1240">
    <property type="entry name" value="DOPA-like domains"/>
    <property type="match status" value="1"/>
</dbReference>
<dbReference type="Proteomes" id="UP000694232">
    <property type="component" value="Chromosome 2"/>
</dbReference>
<name>A0A975YLT5_9VIBR</name>